<evidence type="ECO:0008006" key="4">
    <source>
        <dbReference type="Google" id="ProtNLM"/>
    </source>
</evidence>
<evidence type="ECO:0000256" key="1">
    <source>
        <dbReference type="SAM" id="SignalP"/>
    </source>
</evidence>
<evidence type="ECO:0000313" key="3">
    <source>
        <dbReference type="Proteomes" id="UP001314635"/>
    </source>
</evidence>
<accession>A0ABS5G018</accession>
<gene>
    <name evidence="2" type="ORF">JQ619_02650</name>
</gene>
<sequence length="772" mass="81835">MRAMYFLCAFLLAISIFNNPASAQSCDGLMRPIAMFSCFDAEIAALKEEESRLYAAQLDDLSGPERSALVREHNRWAGSLEAKCAIPDMGFLLPKDALVARSCLMDQYRDRFAKLATTKTATLSRLNDHPQQVVATKSYFTIVASGTTEPDARTHFERLRSSFPFESFALYPPNSEQYNWTIVLASYVSHARATQSAALARALAITLTPVVWRMPDHVDLSGWMPVASGPLDAPDVRQPDRKAVGPNRRPLDQVATAKKVLTCYNERASNNRLVTVEQMFLCSGVWITPKALLRCALGQQCPVYPDTVSGRAALDSALAARNLTRTSALMLSEADIPAMPTKTDIERCNVATNSQNAFTDCVMLTISADKKALIDCFSKKTEGDRLLCFTDKVNDPNLALQVGCAIRGTPSAESVLACNPSAELKTKAEKIRDCVKQAGSYASAAGCVTADLPDAQKKMADCLTKTNTAAGSADCLGNLSADYAKARQLFDCMNSGGKGVWTNCAATAVSGDAARAVNCVGDGSKSSTDIAICLLGDKLEVRTAQHVLTCISSGRSASSLIANCADGILDAKTSQVLSCVSNANGDKSQLAGCAAGAVLPPDAARVVSCATTSSGATSFALCAAGPAMNEEWRIAAECAVETGGNPIGFAGCTATQLTINELTKCFKGGIGTSCFGKNNTIVLTLTNAFNDLTNGPGPNNEIVKAIRAVGEVTGGPNSVINNPRQLLGGSNSMINNPGQIWGGQNSVFNQIAGGSNSEFRKVLRVMDPSSWF</sequence>
<feature type="chain" id="PRO_5046667086" description="Lysozyme inhibitor LprI N-terminal domain-containing protein" evidence="1">
    <location>
        <begin position="24"/>
        <end position="772"/>
    </location>
</feature>
<keyword evidence="3" id="KW-1185">Reference proteome</keyword>
<name>A0ABS5G018_9BRAD</name>
<comment type="caution">
    <text evidence="2">The sequence shown here is derived from an EMBL/GenBank/DDBJ whole genome shotgun (WGS) entry which is preliminary data.</text>
</comment>
<feature type="signal peptide" evidence="1">
    <location>
        <begin position="1"/>
        <end position="23"/>
    </location>
</feature>
<proteinExistence type="predicted"/>
<protein>
    <recommendedName>
        <fullName evidence="4">Lysozyme inhibitor LprI N-terminal domain-containing protein</fullName>
    </recommendedName>
</protein>
<dbReference type="PROSITE" id="PS51257">
    <property type="entry name" value="PROKAR_LIPOPROTEIN"/>
    <property type="match status" value="1"/>
</dbReference>
<keyword evidence="1" id="KW-0732">Signal</keyword>
<dbReference type="EMBL" id="JAFCLK010000002">
    <property type="protein sequence ID" value="MBR1134657.1"/>
    <property type="molecule type" value="Genomic_DNA"/>
</dbReference>
<dbReference type="RefSeq" id="WP_172235925.1">
    <property type="nucleotide sequence ID" value="NZ_JABFDP010000005.1"/>
</dbReference>
<dbReference type="Proteomes" id="UP001314635">
    <property type="component" value="Unassembled WGS sequence"/>
</dbReference>
<reference evidence="3" key="1">
    <citation type="journal article" date="2021" name="ISME J.">
        <title>Evolutionary origin and ecological implication of a unique nif island in free-living Bradyrhizobium lineages.</title>
        <authorList>
            <person name="Tao J."/>
        </authorList>
    </citation>
    <scope>NUCLEOTIDE SEQUENCE [LARGE SCALE GENOMIC DNA]</scope>
    <source>
        <strain evidence="3">SZCCT0094</strain>
    </source>
</reference>
<organism evidence="2 3">
    <name type="scientific">Bradyrhizobium denitrificans</name>
    <dbReference type="NCBI Taxonomy" id="2734912"/>
    <lineage>
        <taxon>Bacteria</taxon>
        <taxon>Pseudomonadati</taxon>
        <taxon>Pseudomonadota</taxon>
        <taxon>Alphaproteobacteria</taxon>
        <taxon>Hyphomicrobiales</taxon>
        <taxon>Nitrobacteraceae</taxon>
        <taxon>Bradyrhizobium</taxon>
    </lineage>
</organism>
<evidence type="ECO:0000313" key="2">
    <source>
        <dbReference type="EMBL" id="MBR1134657.1"/>
    </source>
</evidence>